<dbReference type="GO" id="GO:0016757">
    <property type="term" value="F:glycosyltransferase activity"/>
    <property type="evidence" value="ECO:0007669"/>
    <property type="project" value="UniProtKB-KW"/>
</dbReference>
<evidence type="ECO:0000256" key="3">
    <source>
        <dbReference type="ARBA" id="ARBA00022676"/>
    </source>
</evidence>
<comment type="subcellular location">
    <subcellularLocation>
        <location evidence="1">Cell membrane</location>
        <topology evidence="1">Multi-pass membrane protein</topology>
    </subcellularLocation>
</comment>
<evidence type="ECO:0000259" key="10">
    <source>
        <dbReference type="Pfam" id="PF13231"/>
    </source>
</evidence>
<evidence type="ECO:0000313" key="11">
    <source>
        <dbReference type="EMBL" id="MBY8885714.1"/>
    </source>
</evidence>
<evidence type="ECO:0000256" key="7">
    <source>
        <dbReference type="ARBA" id="ARBA00023136"/>
    </source>
</evidence>
<feature type="transmembrane region" description="Helical" evidence="9">
    <location>
        <begin position="258"/>
        <end position="278"/>
    </location>
</feature>
<dbReference type="Pfam" id="PF13231">
    <property type="entry name" value="PMT_2"/>
    <property type="match status" value="1"/>
</dbReference>
<feature type="region of interest" description="Disordered" evidence="8">
    <location>
        <begin position="1"/>
        <end position="26"/>
    </location>
</feature>
<name>A0ABS7QR99_9ACTN</name>
<feature type="transmembrane region" description="Helical" evidence="9">
    <location>
        <begin position="284"/>
        <end position="306"/>
    </location>
</feature>
<keyword evidence="12" id="KW-1185">Reference proteome</keyword>
<evidence type="ECO:0000256" key="6">
    <source>
        <dbReference type="ARBA" id="ARBA00022989"/>
    </source>
</evidence>
<feature type="transmembrane region" description="Helical" evidence="9">
    <location>
        <begin position="192"/>
        <end position="219"/>
    </location>
</feature>
<feature type="transmembrane region" description="Helical" evidence="9">
    <location>
        <begin position="318"/>
        <end position="335"/>
    </location>
</feature>
<keyword evidence="4 11" id="KW-0808">Transferase</keyword>
<keyword evidence="6 9" id="KW-1133">Transmembrane helix</keyword>
<sequence length="515" mass="54820">MPAASETAGARRGNAPVPRQRGRLAGPLTSWPQGPAAWRGRYRTVLLPLFAAVAALTHLPSFLRPVWNPDEGFLATQAGVLAHGGALYQNVVDRKPPLVPWLYEGLFGLFGAGSLWPVRTLAVVAHLVTAALLASVARRRWGDRAGVVAGLGYLLVSIGLAPEDTQAATFEVFMLPWTAAAFWCADRRRWTLAGLAVAGAALAKQTGGAVLLPVVWMLWRSGGGASQGRARRKGALGLAAGFVLPLAAVAVALGPGRFLFWTVTGSGSYATVSGSAWLTAAARGLGNAGILLVACAGLAVPVALLLRGRGGGRRFADADLWIWLAASLVAVVTGFQFYGHYYLQLLPPLVLLGTAALRRRPRWRRPALAWTALAACGFLVWGLTAPRTDLDHAHTVAAAVRRDTPPGARVLVWGMHPEEYWLAGRAPASRFLTAGFLTNFSGGRGGAQVGERYAVPGAWDTFRREMADHPPALIVDDSRGQPYGPSRIPGFRDLLRSHYRPVGTTDGAVLYAPRR</sequence>
<feature type="transmembrane region" description="Helical" evidence="9">
    <location>
        <begin position="167"/>
        <end position="185"/>
    </location>
</feature>
<protein>
    <submittedName>
        <fullName evidence="11">Glycosyltransferase family 39 protein</fullName>
        <ecNumber evidence="11">2.4.-.-</ecNumber>
    </submittedName>
</protein>
<feature type="domain" description="Glycosyltransferase RgtA/B/C/D-like" evidence="10">
    <location>
        <begin position="95"/>
        <end position="224"/>
    </location>
</feature>
<keyword evidence="2" id="KW-1003">Cell membrane</keyword>
<proteinExistence type="predicted"/>
<evidence type="ECO:0000256" key="2">
    <source>
        <dbReference type="ARBA" id="ARBA00022475"/>
    </source>
</evidence>
<dbReference type="PANTHER" id="PTHR33908:SF11">
    <property type="entry name" value="MEMBRANE PROTEIN"/>
    <property type="match status" value="1"/>
</dbReference>
<feature type="transmembrane region" description="Helical" evidence="9">
    <location>
        <begin position="234"/>
        <end position="253"/>
    </location>
</feature>
<dbReference type="EMBL" id="JAINVZ010000007">
    <property type="protein sequence ID" value="MBY8885714.1"/>
    <property type="molecule type" value="Genomic_DNA"/>
</dbReference>
<accession>A0ABS7QR99</accession>
<evidence type="ECO:0000256" key="9">
    <source>
        <dbReference type="SAM" id="Phobius"/>
    </source>
</evidence>
<reference evidence="11 12" key="1">
    <citation type="submission" date="2021-08" db="EMBL/GenBank/DDBJ databases">
        <title>Streptomyces sp. PTM05 isolated from lichen.</title>
        <authorList>
            <person name="Somphong A."/>
            <person name="Phongsopitanun W."/>
            <person name="Tanasupawat S."/>
        </authorList>
    </citation>
    <scope>NUCLEOTIDE SEQUENCE [LARGE SCALE GENOMIC DNA]</scope>
    <source>
        <strain evidence="11 12">Ptm05</strain>
    </source>
</reference>
<organism evidence="11 12">
    <name type="scientific">Streptantibioticus parmotrematis</name>
    <dbReference type="NCBI Taxonomy" id="2873249"/>
    <lineage>
        <taxon>Bacteria</taxon>
        <taxon>Bacillati</taxon>
        <taxon>Actinomycetota</taxon>
        <taxon>Actinomycetes</taxon>
        <taxon>Kitasatosporales</taxon>
        <taxon>Streptomycetaceae</taxon>
        <taxon>Streptantibioticus</taxon>
    </lineage>
</organism>
<dbReference type="InterPro" id="IPR038731">
    <property type="entry name" value="RgtA/B/C-like"/>
</dbReference>
<keyword evidence="3 11" id="KW-0328">Glycosyltransferase</keyword>
<dbReference type="RefSeq" id="WP_222977270.1">
    <property type="nucleotide sequence ID" value="NZ_JAINVZ010000007.1"/>
</dbReference>
<evidence type="ECO:0000256" key="8">
    <source>
        <dbReference type="SAM" id="MobiDB-lite"/>
    </source>
</evidence>
<dbReference type="InterPro" id="IPR050297">
    <property type="entry name" value="LipidA_mod_glycosyltrf_83"/>
</dbReference>
<dbReference type="EC" id="2.4.-.-" evidence="11"/>
<feature type="transmembrane region" description="Helical" evidence="9">
    <location>
        <begin position="145"/>
        <end position="161"/>
    </location>
</feature>
<dbReference type="Proteomes" id="UP001198565">
    <property type="component" value="Unassembled WGS sequence"/>
</dbReference>
<gene>
    <name evidence="11" type="ORF">K7472_12755</name>
</gene>
<keyword evidence="5 9" id="KW-0812">Transmembrane</keyword>
<comment type="caution">
    <text evidence="11">The sequence shown here is derived from an EMBL/GenBank/DDBJ whole genome shotgun (WGS) entry which is preliminary data.</text>
</comment>
<evidence type="ECO:0000256" key="5">
    <source>
        <dbReference type="ARBA" id="ARBA00022692"/>
    </source>
</evidence>
<evidence type="ECO:0000313" key="12">
    <source>
        <dbReference type="Proteomes" id="UP001198565"/>
    </source>
</evidence>
<evidence type="ECO:0000256" key="4">
    <source>
        <dbReference type="ARBA" id="ARBA00022679"/>
    </source>
</evidence>
<evidence type="ECO:0000256" key="1">
    <source>
        <dbReference type="ARBA" id="ARBA00004651"/>
    </source>
</evidence>
<dbReference type="PANTHER" id="PTHR33908">
    <property type="entry name" value="MANNOSYLTRANSFERASE YKCB-RELATED"/>
    <property type="match status" value="1"/>
</dbReference>
<feature type="transmembrane region" description="Helical" evidence="9">
    <location>
        <begin position="45"/>
        <end position="63"/>
    </location>
</feature>
<feature type="transmembrane region" description="Helical" evidence="9">
    <location>
        <begin position="106"/>
        <end position="133"/>
    </location>
</feature>
<keyword evidence="7 9" id="KW-0472">Membrane</keyword>